<comment type="caution">
    <text evidence="7">The sequence shown here is derived from an EMBL/GenBank/DDBJ whole genome shotgun (WGS) entry which is preliminary data.</text>
</comment>
<comment type="similarity">
    <text evidence="2">Belongs to the terpene cyclase/mutase family.</text>
</comment>
<name>A0ABW1V253_9BACL</name>
<dbReference type="PANTHER" id="PTHR11764">
    <property type="entry name" value="TERPENE CYCLASE/MUTASE FAMILY MEMBER"/>
    <property type="match status" value="1"/>
</dbReference>
<dbReference type="InterPro" id="IPR006400">
    <property type="entry name" value="Hopene-cyclase"/>
</dbReference>
<dbReference type="GO" id="GO:0051007">
    <property type="term" value="F:squalene-hopene cyclase activity"/>
    <property type="evidence" value="ECO:0007669"/>
    <property type="project" value="UniProtKB-EC"/>
</dbReference>
<evidence type="ECO:0000313" key="8">
    <source>
        <dbReference type="Proteomes" id="UP001596233"/>
    </source>
</evidence>
<organism evidence="7 8">
    <name type="scientific">Paenibacillus septentrionalis</name>
    <dbReference type="NCBI Taxonomy" id="429342"/>
    <lineage>
        <taxon>Bacteria</taxon>
        <taxon>Bacillati</taxon>
        <taxon>Bacillota</taxon>
        <taxon>Bacilli</taxon>
        <taxon>Bacillales</taxon>
        <taxon>Paenibacillaceae</taxon>
        <taxon>Paenibacillus</taxon>
    </lineage>
</organism>
<keyword evidence="3" id="KW-0677">Repeat</keyword>
<accession>A0ABW1V253</accession>
<dbReference type="RefSeq" id="WP_379231989.1">
    <property type="nucleotide sequence ID" value="NZ_JBHSTE010000002.1"/>
</dbReference>
<gene>
    <name evidence="7" type="primary">shc</name>
    <name evidence="7" type="ORF">ACFP56_05365</name>
</gene>
<dbReference type="EMBL" id="JBHSTE010000002">
    <property type="protein sequence ID" value="MFC6332043.1"/>
    <property type="molecule type" value="Genomic_DNA"/>
</dbReference>
<dbReference type="InterPro" id="IPR032697">
    <property type="entry name" value="SQ_cyclase_N"/>
</dbReference>
<evidence type="ECO:0000259" key="6">
    <source>
        <dbReference type="Pfam" id="PF13249"/>
    </source>
</evidence>
<dbReference type="InterPro" id="IPR032696">
    <property type="entry name" value="SQ_cyclase_C"/>
</dbReference>
<protein>
    <submittedName>
        <fullName evidence="7">Squalene--hopene cyclase</fullName>
        <ecNumber evidence="7">5.4.99.17</ecNumber>
    </submittedName>
</protein>
<dbReference type="NCBIfam" id="TIGR01507">
    <property type="entry name" value="hopene_cyclase"/>
    <property type="match status" value="1"/>
</dbReference>
<evidence type="ECO:0000256" key="2">
    <source>
        <dbReference type="ARBA" id="ARBA00009755"/>
    </source>
</evidence>
<dbReference type="InterPro" id="IPR002365">
    <property type="entry name" value="Terpene_synthase_CS"/>
</dbReference>
<dbReference type="Pfam" id="PF13249">
    <property type="entry name" value="SQHop_cyclase_N"/>
    <property type="match status" value="1"/>
</dbReference>
<dbReference type="SFLD" id="SFLDG01016">
    <property type="entry name" value="Prenyltransferase_Like_2"/>
    <property type="match status" value="1"/>
</dbReference>
<evidence type="ECO:0000256" key="1">
    <source>
        <dbReference type="ARBA" id="ARBA00004999"/>
    </source>
</evidence>
<dbReference type="PANTHER" id="PTHR11764:SF20">
    <property type="entry name" value="LANOSTEROL SYNTHASE"/>
    <property type="match status" value="1"/>
</dbReference>
<evidence type="ECO:0000256" key="4">
    <source>
        <dbReference type="ARBA" id="ARBA00023235"/>
    </source>
</evidence>
<keyword evidence="4 7" id="KW-0413">Isomerase</keyword>
<feature type="domain" description="Squalene cyclase N-terminal" evidence="6">
    <location>
        <begin position="15"/>
        <end position="292"/>
    </location>
</feature>
<dbReference type="Gene3D" id="1.50.10.20">
    <property type="match status" value="2"/>
</dbReference>
<dbReference type="InterPro" id="IPR018333">
    <property type="entry name" value="Squalene_cyclase"/>
</dbReference>
<comment type="pathway">
    <text evidence="1">Secondary metabolite biosynthesis; hopanoid biosynthesis.</text>
</comment>
<dbReference type="Proteomes" id="UP001596233">
    <property type="component" value="Unassembled WGS sequence"/>
</dbReference>
<dbReference type="Pfam" id="PF13243">
    <property type="entry name" value="SQHop_cyclase_C"/>
    <property type="match status" value="1"/>
</dbReference>
<keyword evidence="8" id="KW-1185">Reference proteome</keyword>
<dbReference type="InterPro" id="IPR008930">
    <property type="entry name" value="Terpenoid_cyclase/PrenylTrfase"/>
</dbReference>
<dbReference type="SUPFAM" id="SSF48239">
    <property type="entry name" value="Terpenoid cyclases/Protein prenyltransferases"/>
    <property type="match status" value="2"/>
</dbReference>
<proteinExistence type="inferred from homology"/>
<reference evidence="8" key="1">
    <citation type="journal article" date="2019" name="Int. J. Syst. Evol. Microbiol.">
        <title>The Global Catalogue of Microorganisms (GCM) 10K type strain sequencing project: providing services to taxonomists for standard genome sequencing and annotation.</title>
        <authorList>
            <consortium name="The Broad Institute Genomics Platform"/>
            <consortium name="The Broad Institute Genome Sequencing Center for Infectious Disease"/>
            <person name="Wu L."/>
            <person name="Ma J."/>
        </authorList>
    </citation>
    <scope>NUCLEOTIDE SEQUENCE [LARGE SCALE GENOMIC DNA]</scope>
    <source>
        <strain evidence="8">PCU 280</strain>
    </source>
</reference>
<dbReference type="NCBIfam" id="TIGR01787">
    <property type="entry name" value="squalene_cyclas"/>
    <property type="match status" value="1"/>
</dbReference>
<sequence length="631" mass="71203">MSHERAFEHDLNTAIHQLTDFLIHQQQADGTWRFCFENGTIIDAYTIILLRTLAYQDEELIQQLHYRIIKEQHPDGYWTLYKDEEYGNLAATIDNVLALLFSGYSRLDDQHIVKAQHYILAQGGLKSTKGLLSKTILAITGQLPWPDSISSIPLEIVLLPTISPVNLFSFSGYSRIHLIPMLIMAKLDYRVQSNVDLTGFILNGTNRIEHEELPIEFFQMQDSIYTGCSRLIGSALNEIAKEKAEAFMLDRIEEDGTLYSYASSTILMVFALLALGYDPQHTRIRKAVEGLLQMRDISASNTVTMQNSPSTIWDTALISYALQQANVPHHHPAIDQANAYLLRMQHHKKGDWSVHNPKADPGGWGFSESNTINPDIDDTTAALRAIYKASEHDERCSKASALGLDWLLSMQNNDGGWPAFEKNVDNKMLTWLALDGAKAAAIDPSTADLTGRTLEYLGSYTALDQDHRSIKRGVNWIENNQETDGSWYGKWGICYIYGTWAALTGLMAAGVSARRKTVLRAVDWLLSIQNPDGGWGESCESDRHMRYIPLHESTPSQTAWALDALISVHEQPTPAIIKGIKRLMTLINENDWQTIYPTGAGLPGNFYVHYHSYRYIYPLLALSHYKKKYMS</sequence>
<evidence type="ECO:0000313" key="7">
    <source>
        <dbReference type="EMBL" id="MFC6332043.1"/>
    </source>
</evidence>
<dbReference type="EC" id="5.4.99.17" evidence="7"/>
<dbReference type="PROSITE" id="PS01074">
    <property type="entry name" value="TERPENE_SYNTHASES"/>
    <property type="match status" value="1"/>
</dbReference>
<feature type="domain" description="Squalene cyclase C-terminal" evidence="5">
    <location>
        <begin position="310"/>
        <end position="627"/>
    </location>
</feature>
<evidence type="ECO:0000259" key="5">
    <source>
        <dbReference type="Pfam" id="PF13243"/>
    </source>
</evidence>
<evidence type="ECO:0000256" key="3">
    <source>
        <dbReference type="ARBA" id="ARBA00022737"/>
    </source>
</evidence>